<evidence type="ECO:0000313" key="3">
    <source>
        <dbReference type="EnsemblMetazoa" id="PPAI000719-PA"/>
    </source>
</evidence>
<name>A0A1B0D047_PHLPP</name>
<dbReference type="Pfam" id="PF21603">
    <property type="entry name" value="Bdbt-like_TPR"/>
    <property type="match status" value="1"/>
</dbReference>
<dbReference type="VEuPathDB" id="VectorBase:PPAI000719"/>
<dbReference type="SUPFAM" id="SSF48452">
    <property type="entry name" value="TPR-like"/>
    <property type="match status" value="1"/>
</dbReference>
<evidence type="ECO:0000259" key="2">
    <source>
        <dbReference type="Pfam" id="PF21603"/>
    </source>
</evidence>
<organism evidence="3 4">
    <name type="scientific">Phlebotomus papatasi</name>
    <name type="common">Sandfly</name>
    <dbReference type="NCBI Taxonomy" id="29031"/>
    <lineage>
        <taxon>Eukaryota</taxon>
        <taxon>Metazoa</taxon>
        <taxon>Ecdysozoa</taxon>
        <taxon>Arthropoda</taxon>
        <taxon>Hexapoda</taxon>
        <taxon>Insecta</taxon>
        <taxon>Pterygota</taxon>
        <taxon>Neoptera</taxon>
        <taxon>Endopterygota</taxon>
        <taxon>Diptera</taxon>
        <taxon>Nematocera</taxon>
        <taxon>Psychodoidea</taxon>
        <taxon>Psychodidae</taxon>
        <taxon>Phlebotomus</taxon>
        <taxon>Phlebotomus</taxon>
    </lineage>
</organism>
<dbReference type="EMBL" id="AJVK01009815">
    <property type="status" value="NOT_ANNOTATED_CDS"/>
    <property type="molecule type" value="Genomic_DNA"/>
</dbReference>
<dbReference type="InterPro" id="IPR050754">
    <property type="entry name" value="FKBP4/5/8-like"/>
</dbReference>
<dbReference type="EnsemblMetazoa" id="PPAI000719-RA">
    <property type="protein sequence ID" value="PPAI000719-PA"/>
    <property type="gene ID" value="PPAI000719"/>
</dbReference>
<dbReference type="AlphaFoldDB" id="A0A1B0D047"/>
<reference evidence="3" key="1">
    <citation type="submission" date="2022-08" db="UniProtKB">
        <authorList>
            <consortium name="EnsemblMetazoa"/>
        </authorList>
    </citation>
    <scope>IDENTIFICATION</scope>
    <source>
        <strain evidence="3">Israel</strain>
    </source>
</reference>
<dbReference type="Gene3D" id="2.40.30.320">
    <property type="match status" value="1"/>
</dbReference>
<dbReference type="InterPro" id="IPR048919">
    <property type="entry name" value="Bdbt-like_TPR"/>
</dbReference>
<proteinExistence type="predicted"/>
<evidence type="ECO:0000313" key="4">
    <source>
        <dbReference type="Proteomes" id="UP000092462"/>
    </source>
</evidence>
<keyword evidence="4" id="KW-1185">Reference proteome</keyword>
<accession>A0A1B0D047</accession>
<dbReference type="PANTHER" id="PTHR46512:SF10">
    <property type="entry name" value="FK506-BINDING PROTEIN-LIKE"/>
    <property type="match status" value="1"/>
</dbReference>
<dbReference type="InterPro" id="IPR040478">
    <property type="entry name" value="FKBP_N_2"/>
</dbReference>
<feature type="domain" description="Bride of doubletime-like TPR" evidence="2">
    <location>
        <begin position="132"/>
        <end position="217"/>
    </location>
</feature>
<dbReference type="Proteomes" id="UP000092462">
    <property type="component" value="Unassembled WGS sequence"/>
</dbReference>
<dbReference type="Pfam" id="PF18023">
    <property type="entry name" value="FKBP_N_2"/>
    <property type="match status" value="1"/>
</dbReference>
<dbReference type="PANTHER" id="PTHR46512">
    <property type="entry name" value="PEPTIDYLPROLYL ISOMERASE"/>
    <property type="match status" value="1"/>
</dbReference>
<dbReference type="Gene3D" id="1.20.58.80">
    <property type="entry name" value="Phosphotransferase system, lactose/cellobiose-type IIA subunit"/>
    <property type="match status" value="1"/>
</dbReference>
<dbReference type="InterPro" id="IPR011990">
    <property type="entry name" value="TPR-like_helical_dom_sf"/>
</dbReference>
<sequence>MSRKMCGNHLHSIMPKIWNDPNKGIQKILIDFQFSSIIKASEISRCLINVSAIEDLDGRESEILGRGERQEIWIELGTAKTPIDCYIEILLREMLTGEKSRCFIATKSGQKVSFTLKLLRIDFRGYLFELGAQEIVNLAQKYREIGVEMFKKYPVFAQDYFNRAAKCVLSLGPLQPENQEPTLDGLSSMELERLLEGIYSNISACLLKQNRLEEVLYLMEFTKRNQDVPDKAIYRKALAHHGLKQFEEAKNELQRLNYQNNKELLALWNKNQAEWRIEEDKYAKMVQKMFTH</sequence>
<evidence type="ECO:0000259" key="1">
    <source>
        <dbReference type="Pfam" id="PF18023"/>
    </source>
</evidence>
<feature type="domain" description="BDBT FKBP like N-terminal" evidence="1">
    <location>
        <begin position="18"/>
        <end position="122"/>
    </location>
</feature>
<protein>
    <submittedName>
        <fullName evidence="3">Uncharacterized protein</fullName>
    </submittedName>
</protein>